<organism evidence="10">
    <name type="scientific">Porcellio dilatatus petiti</name>
    <dbReference type="NCBI Taxonomy" id="96811"/>
    <lineage>
        <taxon>Eukaryota</taxon>
        <taxon>Metazoa</taxon>
        <taxon>Ecdysozoa</taxon>
        <taxon>Arthropoda</taxon>
        <taxon>Crustacea</taxon>
        <taxon>Multicrustacea</taxon>
        <taxon>Malacostraca</taxon>
        <taxon>Eumalacostraca</taxon>
        <taxon>Peracarida</taxon>
        <taxon>Isopoda</taxon>
        <taxon>Oniscidea</taxon>
        <taxon>Crinocheta</taxon>
        <taxon>Porcellionidae</taxon>
        <taxon>Porcellio</taxon>
    </lineage>
</organism>
<protein>
    <recommendedName>
        <fullName evidence="3 9">NADH-ubiquinone oxidoreductase chain 3</fullName>
        <ecNumber evidence="9">7.1.1.2</ecNumber>
    </recommendedName>
</protein>
<evidence type="ECO:0000256" key="6">
    <source>
        <dbReference type="ARBA" id="ARBA00022989"/>
    </source>
</evidence>
<feature type="transmembrane region" description="Helical" evidence="9">
    <location>
        <begin position="12"/>
        <end position="34"/>
    </location>
</feature>
<evidence type="ECO:0000256" key="8">
    <source>
        <dbReference type="ARBA" id="ARBA00049551"/>
    </source>
</evidence>
<sequence length="130" mass="14422">MTSTFGFDPEGWSVKFIVSTGGMVFLICWVLLLISPFLSSKYSALSDKGSPYECGFDPKGAGHLSFSVRYFLIAVIFLIFDVEIALLLPLMIIPLGGLYMIWSAVLVFFLAALVLGTFYEWADGALDWKE</sequence>
<keyword evidence="9" id="KW-0679">Respiratory chain</keyword>
<geneLocation type="mitochondrion" evidence="10"/>
<gene>
    <name evidence="10" type="primary">nad3</name>
</gene>
<evidence type="ECO:0000256" key="2">
    <source>
        <dbReference type="ARBA" id="ARBA00008472"/>
    </source>
</evidence>
<accession>A0A1P8DKG3</accession>
<keyword evidence="9" id="KW-0249">Electron transport</keyword>
<feature type="transmembrane region" description="Helical" evidence="9">
    <location>
        <begin position="70"/>
        <end position="93"/>
    </location>
</feature>
<evidence type="ECO:0000313" key="10">
    <source>
        <dbReference type="EMBL" id="APU89547.1"/>
    </source>
</evidence>
<keyword evidence="5 9" id="KW-0812">Transmembrane</keyword>
<comment type="similarity">
    <text evidence="2 9">Belongs to the complex I subunit 3 family.</text>
</comment>
<evidence type="ECO:0000256" key="1">
    <source>
        <dbReference type="ARBA" id="ARBA00004370"/>
    </source>
</evidence>
<dbReference type="GO" id="GO:0008137">
    <property type="term" value="F:NADH dehydrogenase (ubiquinone) activity"/>
    <property type="evidence" value="ECO:0007669"/>
    <property type="project" value="UniProtKB-UniRule"/>
</dbReference>
<comment type="subcellular location">
    <subcellularLocation>
        <location evidence="1">Membrane</location>
    </subcellularLocation>
    <subcellularLocation>
        <location evidence="9">Mitochondrion membrane</location>
        <topology evidence="9">Multi-pass membrane protein</topology>
    </subcellularLocation>
</comment>
<keyword evidence="9" id="KW-0830">Ubiquinone</keyword>
<reference evidence="10" key="1">
    <citation type="submission" date="2016-05" db="EMBL/GenBank/DDBJ databases">
        <title>Smart mitochondrial genome of Oniscidea (terrestrial crustacea).</title>
        <authorList>
            <person name="Marcade I."/>
            <person name="Quevarec L."/>
            <person name="Badawi M."/>
            <person name="Delaunay C."/>
            <person name="Lesobre J."/>
        </authorList>
    </citation>
    <scope>NUCLEOTIDE SEQUENCE</scope>
</reference>
<dbReference type="InterPro" id="IPR038430">
    <property type="entry name" value="NDAH_ubi_oxred_su3_sf"/>
</dbReference>
<keyword evidence="9" id="KW-0520">NAD</keyword>
<evidence type="ECO:0000256" key="4">
    <source>
        <dbReference type="ARBA" id="ARBA00022448"/>
    </source>
</evidence>
<comment type="function">
    <text evidence="9">Core subunit of the mitochondrial membrane respiratory chain NADH dehydrogenase (Complex I) which catalyzes electron transfer from NADH through the respiratory chain, using ubiquinone as an electron acceptor. Essential for the catalytic activity of complex I.</text>
</comment>
<dbReference type="EMBL" id="KX289583">
    <property type="protein sequence ID" value="APU89547.1"/>
    <property type="molecule type" value="Genomic_DNA"/>
</dbReference>
<keyword evidence="7 9" id="KW-0472">Membrane</keyword>
<dbReference type="GO" id="GO:0031966">
    <property type="term" value="C:mitochondrial membrane"/>
    <property type="evidence" value="ECO:0007669"/>
    <property type="project" value="UniProtKB-SubCell"/>
</dbReference>
<comment type="catalytic activity">
    <reaction evidence="8 9">
        <text>a ubiquinone + NADH + 5 H(+)(in) = a ubiquinol + NAD(+) + 4 H(+)(out)</text>
        <dbReference type="Rhea" id="RHEA:29091"/>
        <dbReference type="Rhea" id="RHEA-COMP:9565"/>
        <dbReference type="Rhea" id="RHEA-COMP:9566"/>
        <dbReference type="ChEBI" id="CHEBI:15378"/>
        <dbReference type="ChEBI" id="CHEBI:16389"/>
        <dbReference type="ChEBI" id="CHEBI:17976"/>
        <dbReference type="ChEBI" id="CHEBI:57540"/>
        <dbReference type="ChEBI" id="CHEBI:57945"/>
        <dbReference type="EC" id="7.1.1.2"/>
    </reaction>
</comment>
<keyword evidence="9" id="KW-1278">Translocase</keyword>
<dbReference type="PANTHER" id="PTHR11058:SF9">
    <property type="entry name" value="NADH-UBIQUINONE OXIDOREDUCTASE CHAIN 3"/>
    <property type="match status" value="1"/>
</dbReference>
<dbReference type="AlphaFoldDB" id="A0A1P8DKG3"/>
<dbReference type="InterPro" id="IPR000440">
    <property type="entry name" value="NADH_UbQ/plastoQ_OxRdtase_su3"/>
</dbReference>
<evidence type="ECO:0000256" key="3">
    <source>
        <dbReference type="ARBA" id="ARBA00021007"/>
    </source>
</evidence>
<evidence type="ECO:0000256" key="9">
    <source>
        <dbReference type="RuleBase" id="RU003640"/>
    </source>
</evidence>
<keyword evidence="4 9" id="KW-0813">Transport</keyword>
<feature type="transmembrane region" description="Helical" evidence="9">
    <location>
        <begin position="99"/>
        <end position="119"/>
    </location>
</feature>
<dbReference type="Pfam" id="PF00507">
    <property type="entry name" value="Oxidored_q4"/>
    <property type="match status" value="1"/>
</dbReference>
<dbReference type="EC" id="7.1.1.2" evidence="9"/>
<keyword evidence="9 10" id="KW-0496">Mitochondrion</keyword>
<dbReference type="GO" id="GO:0030964">
    <property type="term" value="C:NADH dehydrogenase complex"/>
    <property type="evidence" value="ECO:0007669"/>
    <property type="project" value="TreeGrafter"/>
</dbReference>
<dbReference type="PANTHER" id="PTHR11058">
    <property type="entry name" value="NADH-UBIQUINONE OXIDOREDUCTASE CHAIN 3"/>
    <property type="match status" value="1"/>
</dbReference>
<name>A0A1P8DKG3_PORDI</name>
<dbReference type="Gene3D" id="1.20.58.1610">
    <property type="entry name" value="NADH:ubiquinone/plastoquinone oxidoreductase, chain 3"/>
    <property type="match status" value="1"/>
</dbReference>
<proteinExistence type="inferred from homology"/>
<evidence type="ECO:0000256" key="5">
    <source>
        <dbReference type="ARBA" id="ARBA00022692"/>
    </source>
</evidence>
<keyword evidence="6 9" id="KW-1133">Transmembrane helix</keyword>
<evidence type="ECO:0000256" key="7">
    <source>
        <dbReference type="ARBA" id="ARBA00023136"/>
    </source>
</evidence>